<organism evidence="2 3">
    <name type="scientific">Linum trigynum</name>
    <dbReference type="NCBI Taxonomy" id="586398"/>
    <lineage>
        <taxon>Eukaryota</taxon>
        <taxon>Viridiplantae</taxon>
        <taxon>Streptophyta</taxon>
        <taxon>Embryophyta</taxon>
        <taxon>Tracheophyta</taxon>
        <taxon>Spermatophyta</taxon>
        <taxon>Magnoliopsida</taxon>
        <taxon>eudicotyledons</taxon>
        <taxon>Gunneridae</taxon>
        <taxon>Pentapetalae</taxon>
        <taxon>rosids</taxon>
        <taxon>fabids</taxon>
        <taxon>Malpighiales</taxon>
        <taxon>Linaceae</taxon>
        <taxon>Linum</taxon>
    </lineage>
</organism>
<keyword evidence="3" id="KW-1185">Reference proteome</keyword>
<name>A0AAV2FMQ4_9ROSI</name>
<evidence type="ECO:0000313" key="2">
    <source>
        <dbReference type="EMBL" id="CAL1399606.1"/>
    </source>
</evidence>
<sequence length="109" mass="12802">MIVKEMRLEREKEEWAYKRQVREREVEKWAIEKKEREAAILSQNMTILDKDLSRLAPRKKRFWRSKLNDILGYDQDYPNSNPSDGRDGDESGGGDGDEIVEVIIFCLGL</sequence>
<feature type="region of interest" description="Disordered" evidence="1">
    <location>
        <begin position="71"/>
        <end position="96"/>
    </location>
</feature>
<dbReference type="Proteomes" id="UP001497516">
    <property type="component" value="Chromosome 7"/>
</dbReference>
<evidence type="ECO:0000313" key="3">
    <source>
        <dbReference type="Proteomes" id="UP001497516"/>
    </source>
</evidence>
<protein>
    <submittedName>
        <fullName evidence="2">Uncharacterized protein</fullName>
    </submittedName>
</protein>
<proteinExistence type="predicted"/>
<gene>
    <name evidence="2" type="ORF">LTRI10_LOCUS39782</name>
</gene>
<reference evidence="2 3" key="1">
    <citation type="submission" date="2024-04" db="EMBL/GenBank/DDBJ databases">
        <authorList>
            <person name="Fracassetti M."/>
        </authorList>
    </citation>
    <scope>NUCLEOTIDE SEQUENCE [LARGE SCALE GENOMIC DNA]</scope>
</reference>
<evidence type="ECO:0000256" key="1">
    <source>
        <dbReference type="SAM" id="MobiDB-lite"/>
    </source>
</evidence>
<dbReference type="AlphaFoldDB" id="A0AAV2FMQ4"/>
<accession>A0AAV2FMQ4</accession>
<dbReference type="EMBL" id="OZ034820">
    <property type="protein sequence ID" value="CAL1399606.1"/>
    <property type="molecule type" value="Genomic_DNA"/>
</dbReference>